<evidence type="ECO:0000256" key="5">
    <source>
        <dbReference type="SAM" id="MobiDB-lite"/>
    </source>
</evidence>
<evidence type="ECO:0000313" key="6">
    <source>
        <dbReference type="EMBL" id="CAH1397986.1"/>
    </source>
</evidence>
<dbReference type="InterPro" id="IPR027417">
    <property type="entry name" value="P-loop_NTPase"/>
</dbReference>
<organism evidence="6 7">
    <name type="scientific">Nezara viridula</name>
    <name type="common">Southern green stink bug</name>
    <name type="synonym">Cimex viridulus</name>
    <dbReference type="NCBI Taxonomy" id="85310"/>
    <lineage>
        <taxon>Eukaryota</taxon>
        <taxon>Metazoa</taxon>
        <taxon>Ecdysozoa</taxon>
        <taxon>Arthropoda</taxon>
        <taxon>Hexapoda</taxon>
        <taxon>Insecta</taxon>
        <taxon>Pterygota</taxon>
        <taxon>Neoptera</taxon>
        <taxon>Paraneoptera</taxon>
        <taxon>Hemiptera</taxon>
        <taxon>Heteroptera</taxon>
        <taxon>Panheteroptera</taxon>
        <taxon>Pentatomomorpha</taxon>
        <taxon>Pentatomoidea</taxon>
        <taxon>Pentatomidae</taxon>
        <taxon>Pentatominae</taxon>
        <taxon>Nezara</taxon>
    </lineage>
</organism>
<dbReference type="InterPro" id="IPR036236">
    <property type="entry name" value="Znf_C2H2_sf"/>
</dbReference>
<keyword evidence="2" id="KW-0808">Transferase</keyword>
<feature type="region of interest" description="Disordered" evidence="5">
    <location>
        <begin position="218"/>
        <end position="237"/>
    </location>
</feature>
<evidence type="ECO:0000256" key="4">
    <source>
        <dbReference type="ARBA" id="ARBA00022840"/>
    </source>
</evidence>
<feature type="compositionally biased region" description="Basic and acidic residues" evidence="5">
    <location>
        <begin position="225"/>
        <end position="237"/>
    </location>
</feature>
<evidence type="ECO:0000256" key="1">
    <source>
        <dbReference type="ARBA" id="ARBA00005842"/>
    </source>
</evidence>
<dbReference type="AlphaFoldDB" id="A0A9P0H9Y5"/>
<dbReference type="GO" id="GO:0006400">
    <property type="term" value="P:tRNA modification"/>
    <property type="evidence" value="ECO:0007669"/>
    <property type="project" value="TreeGrafter"/>
</dbReference>
<dbReference type="Gene3D" id="3.30.160.60">
    <property type="entry name" value="Classic Zinc Finger"/>
    <property type="match status" value="1"/>
</dbReference>
<dbReference type="GO" id="GO:0005524">
    <property type="term" value="F:ATP binding"/>
    <property type="evidence" value="ECO:0007669"/>
    <property type="project" value="UniProtKB-KW"/>
</dbReference>
<dbReference type="SUPFAM" id="SSF57667">
    <property type="entry name" value="beta-beta-alpha zinc fingers"/>
    <property type="match status" value="1"/>
</dbReference>
<comment type="similarity">
    <text evidence="1">Belongs to the IPP transferase family.</text>
</comment>
<evidence type="ECO:0000256" key="2">
    <source>
        <dbReference type="ARBA" id="ARBA00022679"/>
    </source>
</evidence>
<gene>
    <name evidence="6" type="ORF">NEZAVI_LOCUS7720</name>
</gene>
<dbReference type="InterPro" id="IPR039657">
    <property type="entry name" value="Dimethylallyltransferase"/>
</dbReference>
<name>A0A9P0H9Y5_NEZVI</name>
<accession>A0A9P0H9Y5</accession>
<dbReference type="PANTHER" id="PTHR11088:SF89">
    <property type="entry name" value="TRNA DIMETHYLALLYLTRANSFERASE"/>
    <property type="match status" value="1"/>
</dbReference>
<dbReference type="Gene3D" id="3.40.50.300">
    <property type="entry name" value="P-loop containing nucleotide triphosphate hydrolases"/>
    <property type="match status" value="1"/>
</dbReference>
<dbReference type="GO" id="GO:0052381">
    <property type="term" value="F:tRNA dimethylallyltransferase activity"/>
    <property type="evidence" value="ECO:0007669"/>
    <property type="project" value="TreeGrafter"/>
</dbReference>
<dbReference type="Proteomes" id="UP001152798">
    <property type="component" value="Chromosome 4"/>
</dbReference>
<dbReference type="Pfam" id="PF01715">
    <property type="entry name" value="IPPT"/>
    <property type="match status" value="1"/>
</dbReference>
<keyword evidence="3" id="KW-0547">Nucleotide-binding</keyword>
<dbReference type="OrthoDB" id="775260at2759"/>
<proteinExistence type="inferred from homology"/>
<protein>
    <submittedName>
        <fullName evidence="6">Uncharacterized protein</fullName>
    </submittedName>
</protein>
<reference evidence="6" key="1">
    <citation type="submission" date="2022-01" db="EMBL/GenBank/DDBJ databases">
        <authorList>
            <person name="King R."/>
        </authorList>
    </citation>
    <scope>NUCLEOTIDE SEQUENCE</scope>
</reference>
<evidence type="ECO:0000313" key="7">
    <source>
        <dbReference type="Proteomes" id="UP001152798"/>
    </source>
</evidence>
<sequence>MDGDSSIKWLLFGYVDERKKRGRLRLRWADEVEADAEKLLDTRAWWTLAQDKEEWRPRIDVAKTHTCPSYTQGIFQSIGLKEFHSYLTLEDKSCPKAESLLQEGLVALKTATRRYARRQIKWIRGRFLRSADRQVPPVYALDATDPSIWDEKVYNPAESIVKFILGTGPPPEQQPLPKEKVTAVKSLKGERLCRVCMRIFIGDHQWEIHQKSKKHQAMLKKKKKQKDEKIVDDIPNC</sequence>
<evidence type="ECO:0000256" key="3">
    <source>
        <dbReference type="ARBA" id="ARBA00022741"/>
    </source>
</evidence>
<keyword evidence="4" id="KW-0067">ATP-binding</keyword>
<dbReference type="EMBL" id="OV725080">
    <property type="protein sequence ID" value="CAH1397986.1"/>
    <property type="molecule type" value="Genomic_DNA"/>
</dbReference>
<dbReference type="PANTHER" id="PTHR11088">
    <property type="entry name" value="TRNA DIMETHYLALLYLTRANSFERASE"/>
    <property type="match status" value="1"/>
</dbReference>
<keyword evidence="7" id="KW-1185">Reference proteome</keyword>
<dbReference type="GO" id="GO:0005739">
    <property type="term" value="C:mitochondrion"/>
    <property type="evidence" value="ECO:0007669"/>
    <property type="project" value="TreeGrafter"/>
</dbReference>